<dbReference type="EMBL" id="CP009518">
    <property type="protein sequence ID" value="AKB84402.1"/>
    <property type="molecule type" value="Genomic_DNA"/>
</dbReference>
<evidence type="ECO:0000256" key="4">
    <source>
        <dbReference type="ARBA" id="ARBA00022475"/>
    </source>
</evidence>
<evidence type="ECO:0000313" key="10">
    <source>
        <dbReference type="EMBL" id="AKB84402.1"/>
    </source>
</evidence>
<comment type="subcellular location">
    <subcellularLocation>
        <location evidence="1 9">Cell membrane</location>
        <topology evidence="1 9">Multi-pass membrane protein</topology>
    </subcellularLocation>
</comment>
<dbReference type="HOGENOM" id="CLU_024867_1_2_2"/>
<dbReference type="STRING" id="1434104.MCMEM_0349"/>
<evidence type="ECO:0000256" key="7">
    <source>
        <dbReference type="ARBA" id="ARBA00022989"/>
    </source>
</evidence>
<dbReference type="GO" id="GO:0005283">
    <property type="term" value="F:amino acid:sodium symporter activity"/>
    <property type="evidence" value="ECO:0007669"/>
    <property type="project" value="InterPro"/>
</dbReference>
<dbReference type="Gene3D" id="1.20.1740.10">
    <property type="entry name" value="Amino acid/polyamine transporter I"/>
    <property type="match status" value="1"/>
</dbReference>
<dbReference type="GO" id="GO:0005886">
    <property type="term" value="C:plasma membrane"/>
    <property type="evidence" value="ECO:0007669"/>
    <property type="project" value="UniProtKB-SubCell"/>
</dbReference>
<evidence type="ECO:0000256" key="1">
    <source>
        <dbReference type="ARBA" id="ARBA00004651"/>
    </source>
</evidence>
<feature type="transmembrane region" description="Helical" evidence="9">
    <location>
        <begin position="363"/>
        <end position="386"/>
    </location>
</feature>
<feature type="transmembrane region" description="Helical" evidence="9">
    <location>
        <begin position="256"/>
        <end position="280"/>
    </location>
</feature>
<keyword evidence="11" id="KW-1185">Reference proteome</keyword>
<feature type="transmembrane region" description="Helical" evidence="9">
    <location>
        <begin position="322"/>
        <end position="343"/>
    </location>
</feature>
<keyword evidence="7 9" id="KW-1133">Transmembrane helix</keyword>
<feature type="transmembrane region" description="Helical" evidence="9">
    <location>
        <begin position="393"/>
        <end position="416"/>
    </location>
</feature>
<dbReference type="PANTHER" id="PTHR30330">
    <property type="entry name" value="AGSS FAMILY TRANSPORTER, SODIUM-ALANINE"/>
    <property type="match status" value="1"/>
</dbReference>
<feature type="transmembrane region" description="Helical" evidence="9">
    <location>
        <begin position="422"/>
        <end position="444"/>
    </location>
</feature>
<organism evidence="10 11">
    <name type="scientific">Methanococcoides methylutens MM1</name>
    <dbReference type="NCBI Taxonomy" id="1434104"/>
    <lineage>
        <taxon>Archaea</taxon>
        <taxon>Methanobacteriati</taxon>
        <taxon>Methanobacteriota</taxon>
        <taxon>Stenosarchaea group</taxon>
        <taxon>Methanomicrobia</taxon>
        <taxon>Methanosarcinales</taxon>
        <taxon>Methanosarcinaceae</taxon>
        <taxon>Methanococcoides</taxon>
    </lineage>
</organism>
<gene>
    <name evidence="10" type="ORF">MCMEM_0349</name>
</gene>
<protein>
    <submittedName>
        <fullName evidence="10">Sodium/glycine symporter GlyP</fullName>
    </submittedName>
</protein>
<name>A0A0E3SQR6_METMT</name>
<keyword evidence="4 9" id="KW-1003">Cell membrane</keyword>
<dbReference type="FunFam" id="1.20.1740.10:FF:000004">
    <property type="entry name" value="Sodium:alanine symporter family protein"/>
    <property type="match status" value="1"/>
</dbReference>
<dbReference type="OrthoDB" id="77152at2157"/>
<evidence type="ECO:0000256" key="6">
    <source>
        <dbReference type="ARBA" id="ARBA00022847"/>
    </source>
</evidence>
<dbReference type="AlphaFoldDB" id="A0A0E3SQR6"/>
<sequence>MDFLNLFTAEPEMVTFLKAIDSLVWGPPLLLFLVGTGVYLTLSLGFIQVLRLPLALRYVIRPDPSDKENLGDISSFAALTTALAATIGTGNIVGVATAIKAGGPGALFWMWLAAFFGMATKYAECMLAVKYRTIDENGQMAGGPMHYITNGLSDKVYSKPLATFFAFSGICVAFFGIGIFPQVNAIADSAAITLNVPPIYTAVVITVLVAMVTIGGIRSISKVALVVVPFMAIAYVIGCLIIIATNLESIPSTIALIIRSAFTPTAAAGGFLGSTMILAIQMGIARGVFSNESGLGSAPIAAAAARIKEPAKQGLISMTGTFFDTIIVCTMTGIVLVMTGAWTSEYEGAYMNSYAFSTGIESIGAYIVGIGLMFFAFTTILGWNYYGERCVQFLVGVRGIMPYRIIYIALVGGGVFLTLDTIWILADIVNGLMVIPNLIALLALRKVIVKETRKYFDGLEEESKNY</sequence>
<dbReference type="PROSITE" id="PS00873">
    <property type="entry name" value="NA_ALANINE_SYMP"/>
    <property type="match status" value="1"/>
</dbReference>
<dbReference type="PANTHER" id="PTHR30330:SF3">
    <property type="entry name" value="TRANSCRIPTIONAL REGULATOR, LRP FAMILY"/>
    <property type="match status" value="1"/>
</dbReference>
<feature type="transmembrane region" description="Helical" evidence="9">
    <location>
        <begin position="105"/>
        <end position="123"/>
    </location>
</feature>
<dbReference type="KEGG" id="mmet:MCMEM_0349"/>
<dbReference type="PATRIC" id="fig|1434104.5.peg.371"/>
<dbReference type="InterPro" id="IPR001463">
    <property type="entry name" value="Na/Ala_symport"/>
</dbReference>
<dbReference type="GeneID" id="24892830"/>
<dbReference type="PRINTS" id="PR00175">
    <property type="entry name" value="NAALASMPORT"/>
</dbReference>
<evidence type="ECO:0000256" key="3">
    <source>
        <dbReference type="ARBA" id="ARBA00022448"/>
    </source>
</evidence>
<evidence type="ECO:0000256" key="2">
    <source>
        <dbReference type="ARBA" id="ARBA00009261"/>
    </source>
</evidence>
<feature type="transmembrane region" description="Helical" evidence="9">
    <location>
        <begin position="199"/>
        <end position="217"/>
    </location>
</feature>
<reference evidence="10 11" key="1">
    <citation type="submission" date="2014-07" db="EMBL/GenBank/DDBJ databases">
        <title>Methanogenic archaea and the global carbon cycle.</title>
        <authorList>
            <person name="Henriksen J.R."/>
            <person name="Luke J."/>
            <person name="Reinhart S."/>
            <person name="Benedict M.N."/>
            <person name="Youngblut N.D."/>
            <person name="Metcalf M.E."/>
            <person name="Whitaker R.J."/>
            <person name="Metcalf W.W."/>
        </authorList>
    </citation>
    <scope>NUCLEOTIDE SEQUENCE [LARGE SCALE GENOMIC DNA]</scope>
    <source>
        <strain evidence="10 11">MM1</strain>
    </source>
</reference>
<feature type="transmembrane region" description="Helical" evidence="9">
    <location>
        <begin position="224"/>
        <end position="244"/>
    </location>
</feature>
<feature type="transmembrane region" description="Helical" evidence="9">
    <location>
        <begin position="161"/>
        <end position="179"/>
    </location>
</feature>
<feature type="transmembrane region" description="Helical" evidence="9">
    <location>
        <begin position="29"/>
        <end position="52"/>
    </location>
</feature>
<comment type="similarity">
    <text evidence="2 9">Belongs to the alanine or glycine:cation symporter (AGCS) (TC 2.A.25) family.</text>
</comment>
<keyword evidence="3 9" id="KW-0813">Transport</keyword>
<dbReference type="Pfam" id="PF01235">
    <property type="entry name" value="Na_Ala_symp"/>
    <property type="match status" value="1"/>
</dbReference>
<evidence type="ECO:0000256" key="5">
    <source>
        <dbReference type="ARBA" id="ARBA00022692"/>
    </source>
</evidence>
<dbReference type="RefSeq" id="WP_082087229.1">
    <property type="nucleotide sequence ID" value="NZ_CP009518.1"/>
</dbReference>
<dbReference type="Proteomes" id="UP000033048">
    <property type="component" value="Chromosome"/>
</dbReference>
<accession>A0A0E3SQR6</accession>
<proteinExistence type="inferred from homology"/>
<evidence type="ECO:0000256" key="9">
    <source>
        <dbReference type="RuleBase" id="RU363064"/>
    </source>
</evidence>
<evidence type="ECO:0000256" key="8">
    <source>
        <dbReference type="ARBA" id="ARBA00023136"/>
    </source>
</evidence>
<evidence type="ECO:0000313" key="11">
    <source>
        <dbReference type="Proteomes" id="UP000033048"/>
    </source>
</evidence>
<dbReference type="NCBIfam" id="TIGR00835">
    <property type="entry name" value="agcS"/>
    <property type="match status" value="1"/>
</dbReference>
<keyword evidence="5 9" id="KW-0812">Transmembrane</keyword>
<feature type="transmembrane region" description="Helical" evidence="9">
    <location>
        <begin position="73"/>
        <end position="99"/>
    </location>
</feature>
<keyword evidence="6 9" id="KW-0769">Symport</keyword>
<keyword evidence="8 9" id="KW-0472">Membrane</keyword>